<name>A0A426YK68_ENSVE</name>
<dbReference type="AlphaFoldDB" id="A0A426YK68"/>
<reference evidence="1 2" key="1">
    <citation type="journal article" date="2014" name="Agronomy (Basel)">
        <title>A Draft Genome Sequence for Ensete ventricosum, the Drought-Tolerant Tree Against Hunger.</title>
        <authorList>
            <person name="Harrison J."/>
            <person name="Moore K.A."/>
            <person name="Paszkiewicz K."/>
            <person name="Jones T."/>
            <person name="Grant M."/>
            <person name="Ambacheew D."/>
            <person name="Muzemil S."/>
            <person name="Studholme D.J."/>
        </authorList>
    </citation>
    <scope>NUCLEOTIDE SEQUENCE [LARGE SCALE GENOMIC DNA]</scope>
</reference>
<sequence>MGVVQCDPSDARVSRFRGEGRRVVSLVEEASEREKERGRETPMALLPKGDFILTGEAVARTFGLTPAVTSGMAELYDGPVGAVVWGEDMVRHAALMARGGGVGWRSIRTPPPRMLT</sequence>
<comment type="caution">
    <text evidence="1">The sequence shown here is derived from an EMBL/GenBank/DDBJ whole genome shotgun (WGS) entry which is preliminary data.</text>
</comment>
<dbReference type="Proteomes" id="UP000287651">
    <property type="component" value="Unassembled WGS sequence"/>
</dbReference>
<protein>
    <submittedName>
        <fullName evidence="1">Uncharacterized protein</fullName>
    </submittedName>
</protein>
<evidence type="ECO:0000313" key="2">
    <source>
        <dbReference type="Proteomes" id="UP000287651"/>
    </source>
</evidence>
<dbReference type="EMBL" id="AMZH03011878">
    <property type="protein sequence ID" value="RRT52070.1"/>
    <property type="molecule type" value="Genomic_DNA"/>
</dbReference>
<proteinExistence type="predicted"/>
<gene>
    <name evidence="1" type="ORF">B296_00022608</name>
</gene>
<evidence type="ECO:0000313" key="1">
    <source>
        <dbReference type="EMBL" id="RRT52070.1"/>
    </source>
</evidence>
<accession>A0A426YK68</accession>
<organism evidence="1 2">
    <name type="scientific">Ensete ventricosum</name>
    <name type="common">Abyssinian banana</name>
    <name type="synonym">Musa ensete</name>
    <dbReference type="NCBI Taxonomy" id="4639"/>
    <lineage>
        <taxon>Eukaryota</taxon>
        <taxon>Viridiplantae</taxon>
        <taxon>Streptophyta</taxon>
        <taxon>Embryophyta</taxon>
        <taxon>Tracheophyta</taxon>
        <taxon>Spermatophyta</taxon>
        <taxon>Magnoliopsida</taxon>
        <taxon>Liliopsida</taxon>
        <taxon>Zingiberales</taxon>
        <taxon>Musaceae</taxon>
        <taxon>Ensete</taxon>
    </lineage>
</organism>